<evidence type="ECO:0000256" key="1">
    <source>
        <dbReference type="SAM" id="Coils"/>
    </source>
</evidence>
<protein>
    <recommendedName>
        <fullName evidence="4">BZIP domain-containing protein</fullName>
    </recommendedName>
</protein>
<accession>A0ABN8D0U3</accession>
<reference evidence="2 3" key="1">
    <citation type="submission" date="2021-11" db="EMBL/GenBank/DDBJ databases">
        <authorList>
            <person name="Islam A."/>
            <person name="Islam S."/>
            <person name="Flora M.S."/>
            <person name="Rahman M."/>
            <person name="Ziaur R.M."/>
            <person name="Epstein J.H."/>
            <person name="Hassan M."/>
            <person name="Klassen M."/>
            <person name="Woodard K."/>
            <person name="Webb A."/>
            <person name="Webby R.J."/>
            <person name="El Zowalaty M.E."/>
        </authorList>
    </citation>
    <scope>NUCLEOTIDE SEQUENCE [LARGE SCALE GENOMIC DNA]</scope>
    <source>
        <strain evidence="2">Pbs1</strain>
    </source>
</reference>
<evidence type="ECO:0008006" key="4">
    <source>
        <dbReference type="Google" id="ProtNLM"/>
    </source>
</evidence>
<evidence type="ECO:0000313" key="2">
    <source>
        <dbReference type="EMBL" id="CAH0519028.1"/>
    </source>
</evidence>
<sequence length="399" mass="46670">MDGKRDSRIIISNDLTASQVPACFTNDIDVLQTNKAISKTYQVTKREEFGPKRQSRREKEAIRKRVYHQKVKDERDGLRRRVDELSRQLQELKHNKGTSFSDNLILFDSVWRDLAIDEREKLLQSETERAQLLAAVEAKASCIEEVCKQLSRDKPTAIPAKSIPTVRKTRTSPPFDYTMFRGHLWRVYESYALVDEIYDNDSMTDGLHSTVKRRELDGEIEYFEYRKKFTQPFQYNHTERTLWKLARLNHRQQDREEFEEVADPNDTIVVRFRLVQTLTCGSTVSVLQRNVVRRFVENNRTVHVWKTHSEGEGIFRGMHSDETGWVFLQPSLDHETTEVMMCVRQAPMKLIISNASDARIEEFHEILQRSVSDDMFEITSELDKLLLEDTLAGIEINPP</sequence>
<feature type="coiled-coil region" evidence="1">
    <location>
        <begin position="68"/>
        <end position="95"/>
    </location>
</feature>
<proteinExistence type="predicted"/>
<keyword evidence="3" id="KW-1185">Reference proteome</keyword>
<comment type="caution">
    <text evidence="2">The sequence shown here is derived from an EMBL/GenBank/DDBJ whole genome shotgun (WGS) entry which is preliminary data.</text>
</comment>
<name>A0ABN8D0U3_9STRA</name>
<dbReference type="Proteomes" id="UP001158986">
    <property type="component" value="Unassembled WGS sequence"/>
</dbReference>
<gene>
    <name evidence="2" type="ORF">PBS001_LOCUS5570</name>
</gene>
<organism evidence="2 3">
    <name type="scientific">Peronospora belbahrii</name>
    <dbReference type="NCBI Taxonomy" id="622444"/>
    <lineage>
        <taxon>Eukaryota</taxon>
        <taxon>Sar</taxon>
        <taxon>Stramenopiles</taxon>
        <taxon>Oomycota</taxon>
        <taxon>Peronosporomycetes</taxon>
        <taxon>Peronosporales</taxon>
        <taxon>Peronosporaceae</taxon>
        <taxon>Peronospora</taxon>
    </lineage>
</organism>
<evidence type="ECO:0000313" key="3">
    <source>
        <dbReference type="Proteomes" id="UP001158986"/>
    </source>
</evidence>
<dbReference type="EMBL" id="CAKLCB010000276">
    <property type="protein sequence ID" value="CAH0519028.1"/>
    <property type="molecule type" value="Genomic_DNA"/>
</dbReference>
<keyword evidence="1" id="KW-0175">Coiled coil</keyword>